<dbReference type="GO" id="GO:0022625">
    <property type="term" value="C:cytosolic large ribosomal subunit"/>
    <property type="evidence" value="ECO:0007669"/>
    <property type="project" value="TreeGrafter"/>
</dbReference>
<dbReference type="EMBL" id="WHYS01000001">
    <property type="protein sequence ID" value="MQL54857.1"/>
    <property type="molecule type" value="Genomic_DNA"/>
</dbReference>
<sequence length="133" mass="15736">MSINKLSKEKIYKLKQKYNSKIPDFLRYDWDKYFRLERQEKWRKTRGIDNKTRLKLKGFPPPVDPGYRKPKIIRYLHPSGLKPVIINNMKDLENIAKFKDQVIGIISSNVGFKKRLEIIKKATEMGIKLANGE</sequence>
<evidence type="ECO:0000313" key="9">
    <source>
        <dbReference type="Proteomes" id="UP000474054"/>
    </source>
</evidence>
<keyword evidence="3 5" id="KW-0687">Ribonucleoprotein</keyword>
<reference evidence="7 8" key="2">
    <citation type="submission" date="2019-10" db="EMBL/GenBank/DDBJ databases">
        <title>Genome Sequences from Six Type Strain Members of the Archaeal Family Sulfolobaceae: Acidianus ambivalens, Acidianus infernus, Metallosphaera prunae, Stygiolobus azoricus, Sulfolobus metallicus, and Sulfurisphaera ohwakuensis.</title>
        <authorList>
            <person name="Counts J.A."/>
            <person name="Kelly R.M."/>
        </authorList>
    </citation>
    <scope>NUCLEOTIDE SEQUENCE [LARGE SCALE GENOMIC DNA]</scope>
    <source>
        <strain evidence="7 8">LEI 10</strain>
    </source>
</reference>
<name>A0A650CY89_ACIAM</name>
<keyword evidence="2 5" id="KW-0689">Ribosomal protein</keyword>
<evidence type="ECO:0000256" key="3">
    <source>
        <dbReference type="ARBA" id="ARBA00023274"/>
    </source>
</evidence>
<reference evidence="6 9" key="1">
    <citation type="submission" date="2019-10" db="EMBL/GenBank/DDBJ databases">
        <title>Comparative genomics of sulfur disproportionating microorganisms.</title>
        <authorList>
            <person name="Ward L.M."/>
            <person name="Bertran E."/>
            <person name="Johnston D."/>
        </authorList>
    </citation>
    <scope>NUCLEOTIDE SEQUENCE [LARGE SCALE GENOMIC DNA]</scope>
    <source>
        <strain evidence="6 9">DSM 3772</strain>
    </source>
</reference>
<dbReference type="InterPro" id="IPR036351">
    <property type="entry name" value="Ribosomal_eL32_sf"/>
</dbReference>
<protein>
    <recommendedName>
        <fullName evidence="4 5">Large ribosomal subunit protein eL32</fullName>
    </recommendedName>
</protein>
<dbReference type="GO" id="GO:0003735">
    <property type="term" value="F:structural constituent of ribosome"/>
    <property type="evidence" value="ECO:0007669"/>
    <property type="project" value="InterPro"/>
</dbReference>
<organism evidence="7 8">
    <name type="scientific">Acidianus ambivalens</name>
    <name type="common">Desulfurolobus ambivalens</name>
    <dbReference type="NCBI Taxonomy" id="2283"/>
    <lineage>
        <taxon>Archaea</taxon>
        <taxon>Thermoproteota</taxon>
        <taxon>Thermoprotei</taxon>
        <taxon>Sulfolobales</taxon>
        <taxon>Sulfolobaceae</taxon>
        <taxon>Acidianus</taxon>
    </lineage>
</organism>
<dbReference type="Proteomes" id="UP000426328">
    <property type="component" value="Chromosome"/>
</dbReference>
<dbReference type="AlphaFoldDB" id="A0A650CY89"/>
<evidence type="ECO:0000313" key="8">
    <source>
        <dbReference type="Proteomes" id="UP000426328"/>
    </source>
</evidence>
<dbReference type="InterPro" id="IPR018263">
    <property type="entry name" value="Ribosomal_eL32_CS"/>
</dbReference>
<dbReference type="EMBL" id="CP045482">
    <property type="protein sequence ID" value="QGR22645.1"/>
    <property type="molecule type" value="Genomic_DNA"/>
</dbReference>
<gene>
    <name evidence="5" type="primary">rpl32e</name>
    <name evidence="7" type="ORF">D1866_12185</name>
    <name evidence="6" type="ORF">GFB69_03625</name>
</gene>
<evidence type="ECO:0000256" key="1">
    <source>
        <dbReference type="ARBA" id="ARBA00008431"/>
    </source>
</evidence>
<dbReference type="PANTHER" id="PTHR23413:SF1">
    <property type="entry name" value="RIBOSOMAL PROTEIN L32"/>
    <property type="match status" value="1"/>
</dbReference>
<keyword evidence="8" id="KW-1185">Reference proteome</keyword>
<evidence type="ECO:0000313" key="7">
    <source>
        <dbReference type="EMBL" id="QGR22645.1"/>
    </source>
</evidence>
<dbReference type="CDD" id="cd00513">
    <property type="entry name" value="Ribosomal_L32_L32e"/>
    <property type="match status" value="1"/>
</dbReference>
<dbReference type="InterPro" id="IPR001515">
    <property type="entry name" value="Ribosomal_eL32"/>
</dbReference>
<dbReference type="RefSeq" id="WP_152940198.1">
    <property type="nucleotide sequence ID" value="NZ_CP045482.1"/>
</dbReference>
<dbReference type="Pfam" id="PF01655">
    <property type="entry name" value="Ribosomal_L32e"/>
    <property type="match status" value="1"/>
</dbReference>
<comment type="similarity">
    <text evidence="1 5">Belongs to the eukaryotic ribosomal protein eL32 family.</text>
</comment>
<dbReference type="SUPFAM" id="SSF52042">
    <property type="entry name" value="Ribosomal protein L32e"/>
    <property type="match status" value="1"/>
</dbReference>
<dbReference type="PROSITE" id="PS00580">
    <property type="entry name" value="RIBOSOMAL_L32E"/>
    <property type="match status" value="1"/>
</dbReference>
<dbReference type="Proteomes" id="UP000474054">
    <property type="component" value="Unassembled WGS sequence"/>
</dbReference>
<dbReference type="KEGG" id="aamb:D1866_12185"/>
<dbReference type="GO" id="GO:0006412">
    <property type="term" value="P:translation"/>
    <property type="evidence" value="ECO:0007669"/>
    <property type="project" value="UniProtKB-UniRule"/>
</dbReference>
<evidence type="ECO:0000256" key="4">
    <source>
        <dbReference type="ARBA" id="ARBA00035229"/>
    </source>
</evidence>
<dbReference type="SMART" id="SM01393">
    <property type="entry name" value="Ribosomal_L32e"/>
    <property type="match status" value="1"/>
</dbReference>
<dbReference type="GeneID" id="42780504"/>
<evidence type="ECO:0000313" key="6">
    <source>
        <dbReference type="EMBL" id="MQL54857.1"/>
    </source>
</evidence>
<dbReference type="HAMAP" id="MF_00810">
    <property type="entry name" value="Ribosomal_eL32"/>
    <property type="match status" value="1"/>
</dbReference>
<dbReference type="InterPro" id="IPR023654">
    <property type="entry name" value="Ribosomal_eL32_arc"/>
</dbReference>
<dbReference type="NCBIfam" id="NF006332">
    <property type="entry name" value="PRK08562.1"/>
    <property type="match status" value="1"/>
</dbReference>
<proteinExistence type="inferred from homology"/>
<evidence type="ECO:0000256" key="5">
    <source>
        <dbReference type="HAMAP-Rule" id="MF_00810"/>
    </source>
</evidence>
<accession>A0A650CY89</accession>
<dbReference type="PANTHER" id="PTHR23413">
    <property type="entry name" value="60S RIBOSOMAL PROTEIN L32 AND DNA-DIRECTED RNA POLYMERASE II, SUBUNIT N"/>
    <property type="match status" value="1"/>
</dbReference>
<evidence type="ECO:0000256" key="2">
    <source>
        <dbReference type="ARBA" id="ARBA00022980"/>
    </source>
</evidence>